<evidence type="ECO:0000313" key="1">
    <source>
        <dbReference type="EMBL" id="ELS55229.1"/>
    </source>
</evidence>
<reference evidence="1 2" key="1">
    <citation type="journal article" date="2013" name="Genome Announc.">
        <title>Draft Genome Sequence of Streptomyces viridochromogenes Strain Tu57, Producer of Avilamycin.</title>
        <authorList>
            <person name="Gruning B.A."/>
            <person name="Erxleben A."/>
            <person name="Hahnlein A."/>
            <person name="Gunther S."/>
        </authorList>
    </citation>
    <scope>NUCLEOTIDE SEQUENCE [LARGE SCALE GENOMIC DNA]</scope>
    <source>
        <strain evidence="1 2">Tue57</strain>
    </source>
</reference>
<accession>L8PGA3</accession>
<gene>
    <name evidence="1" type="ORF">STVIR_3820</name>
</gene>
<name>L8PGA3_STRVR</name>
<protein>
    <submittedName>
        <fullName evidence="1">Uncharacterized protein</fullName>
    </submittedName>
</protein>
<dbReference type="EMBL" id="AMLP01000121">
    <property type="protein sequence ID" value="ELS55229.1"/>
    <property type="molecule type" value="Genomic_DNA"/>
</dbReference>
<proteinExistence type="predicted"/>
<sequence length="32" mass="3502">MTDPTQPLSIRGNVYQRELKGRRPSCPAVCGA</sequence>
<dbReference type="AlphaFoldDB" id="L8PGA3"/>
<evidence type="ECO:0000313" key="2">
    <source>
        <dbReference type="Proteomes" id="UP000011205"/>
    </source>
</evidence>
<comment type="caution">
    <text evidence="1">The sequence shown here is derived from an EMBL/GenBank/DDBJ whole genome shotgun (WGS) entry which is preliminary data.</text>
</comment>
<dbReference type="Proteomes" id="UP000011205">
    <property type="component" value="Unassembled WGS sequence"/>
</dbReference>
<organism evidence="1 2">
    <name type="scientific">Streptomyces viridochromogenes Tue57</name>
    <dbReference type="NCBI Taxonomy" id="1160705"/>
    <lineage>
        <taxon>Bacteria</taxon>
        <taxon>Bacillati</taxon>
        <taxon>Actinomycetota</taxon>
        <taxon>Actinomycetes</taxon>
        <taxon>Kitasatosporales</taxon>
        <taxon>Streptomycetaceae</taxon>
        <taxon>Streptomyces</taxon>
    </lineage>
</organism>